<sequence length="355" mass="40579">MRNDSRMDLNTFYRFLGSIASWAKLDDENLTKENGSPRDNQGRRLVGYEFIHKLFVYFDQSQSGGLTLQDVISGLGKIIFGDLLSRIELFFNLHDSDKDGYLFKEEILQTSESFLFIFRNRNDDVHLGSVSNFIKNAFEYTDSVGDINDISDSNLLERNEVDNTLTENDHNMRISLPTFRMVIFADGYLYEFFESGFALSFQFIEPTEERSKGLGREIFNALMSDGMRLAEKVGKKINNTKPKSPRDQDNSSSSKRQNHVQSSESSDNKTESSNYNDSSSLMQRNNSQDSFASVESQKSLLKIQRNESPVSFGSEEEDDGLMQEVDRLLSEFSIDENDDNSNPLSIDKGNYIKLH</sequence>
<dbReference type="InterPro" id="IPR011992">
    <property type="entry name" value="EF-hand-dom_pair"/>
</dbReference>
<dbReference type="EMBL" id="BEXD01001138">
    <property type="protein sequence ID" value="GBB92553.1"/>
    <property type="molecule type" value="Genomic_DNA"/>
</dbReference>
<evidence type="ECO:0000313" key="2">
    <source>
        <dbReference type="EMBL" id="GBB92553.1"/>
    </source>
</evidence>
<evidence type="ECO:0000313" key="3">
    <source>
        <dbReference type="Proteomes" id="UP000247702"/>
    </source>
</evidence>
<proteinExistence type="predicted"/>
<evidence type="ECO:0008006" key="4">
    <source>
        <dbReference type="Google" id="ProtNLM"/>
    </source>
</evidence>
<dbReference type="SUPFAM" id="SSF47473">
    <property type="entry name" value="EF-hand"/>
    <property type="match status" value="1"/>
</dbReference>
<gene>
    <name evidence="2" type="ORF">RclHR1_20210005</name>
</gene>
<accession>A0A2Z6QQ70</accession>
<dbReference type="STRING" id="94130.A0A2Z6QQ70"/>
<feature type="compositionally biased region" description="Polar residues" evidence="1">
    <location>
        <begin position="275"/>
        <end position="299"/>
    </location>
</feature>
<comment type="caution">
    <text evidence="2">The sequence shown here is derived from an EMBL/GenBank/DDBJ whole genome shotgun (WGS) entry which is preliminary data.</text>
</comment>
<name>A0A2Z6QQ70_9GLOM</name>
<organism evidence="2 3">
    <name type="scientific">Rhizophagus clarus</name>
    <dbReference type="NCBI Taxonomy" id="94130"/>
    <lineage>
        <taxon>Eukaryota</taxon>
        <taxon>Fungi</taxon>
        <taxon>Fungi incertae sedis</taxon>
        <taxon>Mucoromycota</taxon>
        <taxon>Glomeromycotina</taxon>
        <taxon>Glomeromycetes</taxon>
        <taxon>Glomerales</taxon>
        <taxon>Glomeraceae</taxon>
        <taxon>Rhizophagus</taxon>
    </lineage>
</organism>
<dbReference type="AlphaFoldDB" id="A0A2Z6QQ70"/>
<feature type="compositionally biased region" description="Polar residues" evidence="1">
    <location>
        <begin position="250"/>
        <end position="261"/>
    </location>
</feature>
<dbReference type="Proteomes" id="UP000247702">
    <property type="component" value="Unassembled WGS sequence"/>
</dbReference>
<reference evidence="2 3" key="1">
    <citation type="submission" date="2017-11" db="EMBL/GenBank/DDBJ databases">
        <title>The genome of Rhizophagus clarus HR1 reveals common genetic basis of auxotrophy among arbuscular mycorrhizal fungi.</title>
        <authorList>
            <person name="Kobayashi Y."/>
        </authorList>
    </citation>
    <scope>NUCLEOTIDE SEQUENCE [LARGE SCALE GENOMIC DNA]</scope>
    <source>
        <strain evidence="2 3">HR1</strain>
    </source>
</reference>
<protein>
    <recommendedName>
        <fullName evidence="4">EF-hand domain-containing protein</fullName>
    </recommendedName>
</protein>
<evidence type="ECO:0000256" key="1">
    <source>
        <dbReference type="SAM" id="MobiDB-lite"/>
    </source>
</evidence>
<feature type="region of interest" description="Disordered" evidence="1">
    <location>
        <begin position="235"/>
        <end position="355"/>
    </location>
</feature>
<dbReference type="Gene3D" id="1.10.238.10">
    <property type="entry name" value="EF-hand"/>
    <property type="match status" value="1"/>
</dbReference>
<keyword evidence="3" id="KW-1185">Reference proteome</keyword>